<feature type="region of interest" description="Disordered" evidence="4">
    <location>
        <begin position="196"/>
        <end position="221"/>
    </location>
</feature>
<feature type="compositionally biased region" description="Low complexity" evidence="4">
    <location>
        <begin position="531"/>
        <end position="545"/>
    </location>
</feature>
<dbReference type="Pfam" id="PF02136">
    <property type="entry name" value="NTF2"/>
    <property type="match status" value="1"/>
</dbReference>
<dbReference type="GO" id="GO:0003729">
    <property type="term" value="F:mRNA binding"/>
    <property type="evidence" value="ECO:0007669"/>
    <property type="project" value="TreeGrafter"/>
</dbReference>
<evidence type="ECO:0000259" key="6">
    <source>
        <dbReference type="PROSITE" id="PS50177"/>
    </source>
</evidence>
<dbReference type="EMBL" id="GBYB01007661">
    <property type="protein sequence ID" value="JAG77428.1"/>
    <property type="molecule type" value="Transcribed_RNA"/>
</dbReference>
<dbReference type="PANTHER" id="PTHR10693">
    <property type="entry name" value="RAS GTPASE-ACTIVATING PROTEIN-BINDING PROTEIN"/>
    <property type="match status" value="1"/>
</dbReference>
<evidence type="ECO:0000313" key="13">
    <source>
        <dbReference type="RefSeq" id="XP_011303029.1"/>
    </source>
</evidence>
<evidence type="ECO:0000256" key="3">
    <source>
        <dbReference type="PROSITE-ProRule" id="PRU00176"/>
    </source>
</evidence>
<dbReference type="Gene3D" id="3.10.450.50">
    <property type="match status" value="1"/>
</dbReference>
<sequence>MVMEATPSAQSVGREFVRQYYTLLNRAPVHVHRFYSNKSSYLHGGLSTTDREIIPAIGQKEIHQKIQQLNFHDCHAKITQVDSQATMGGGVVVQVAGELSNAGQPMRRFTQTFVLAAQAPKTYYVHNDIFRYQDLGFPDEEEGELESETGLGEGGERDGGEGRSEAEEDESHHGTTVQTVGEQQQAHGNLIPTQQPALAQPQQQQIYYPPPPQQQVHPGLQPVINGNVHEETAIISQPALAPPQQPAIQHQYVTEPAQESFTQEQDSTPTEPPQQAPQSVEEDIPPEETNELQESESFQSSSIEPEGDLHAAANGSKVRSYARTVRSNVITGHTPQVSKLSMSPPPMSMPIDDRAMGTKTTSSTTVSSGIMSSGPPQIHRMASQTQQQPQQQPQPLAQQQRPTRVGPPQKENRGRREWPDTNQLFVGNVPHQATETELRKIFERYGRVVDLHIHCKANDRAKGPQGQNNSGRVPNYGFVTFEDANVVQKVLDALPIGYPDENGLKLNIEEKKNRPRGPGDNIRSNQNDGNMRSSMGGQQQQSQQRGPGGPGGPMRGPQHGSRGGRGGFQRGDGGRGGMRQQNNMGSAAYQNRR</sequence>
<feature type="region of interest" description="Disordered" evidence="4">
    <location>
        <begin position="256"/>
        <end position="423"/>
    </location>
</feature>
<dbReference type="AlphaFoldDB" id="A0A0C9QV96"/>
<dbReference type="InterPro" id="IPR012677">
    <property type="entry name" value="Nucleotide-bd_a/b_plait_sf"/>
</dbReference>
<dbReference type="InterPro" id="IPR000504">
    <property type="entry name" value="RRM_dom"/>
</dbReference>
<proteinExistence type="predicted"/>
<evidence type="ECO:0000313" key="9">
    <source>
        <dbReference type="EMBL" id="JAG77428.1"/>
    </source>
</evidence>
<feature type="region of interest" description="Disordered" evidence="4">
    <location>
        <begin position="140"/>
        <end position="184"/>
    </location>
</feature>
<dbReference type="SUPFAM" id="SSF54928">
    <property type="entry name" value="RNA-binding domain, RBD"/>
    <property type="match status" value="1"/>
</dbReference>
<keyword evidence="10" id="KW-1185">Reference proteome</keyword>
<dbReference type="CDD" id="cd00780">
    <property type="entry name" value="NTF2"/>
    <property type="match status" value="1"/>
</dbReference>
<dbReference type="CTD" id="47998"/>
<organism evidence="7">
    <name type="scientific">Fopius arisanus</name>
    <dbReference type="NCBI Taxonomy" id="64838"/>
    <lineage>
        <taxon>Eukaryota</taxon>
        <taxon>Metazoa</taxon>
        <taxon>Ecdysozoa</taxon>
        <taxon>Arthropoda</taxon>
        <taxon>Hexapoda</taxon>
        <taxon>Insecta</taxon>
        <taxon>Pterygota</taxon>
        <taxon>Neoptera</taxon>
        <taxon>Endopterygota</taxon>
        <taxon>Hymenoptera</taxon>
        <taxon>Apocrita</taxon>
        <taxon>Ichneumonoidea</taxon>
        <taxon>Braconidae</taxon>
        <taxon>Opiinae</taxon>
        <taxon>Fopius</taxon>
    </lineage>
</organism>
<feature type="compositionally biased region" description="Low complexity" evidence="4">
    <location>
        <begin position="357"/>
        <end position="374"/>
    </location>
</feature>
<comment type="subcellular location">
    <subcellularLocation>
        <location evidence="1">Cytoplasm</location>
        <location evidence="1">Stress granule</location>
    </subcellularLocation>
</comment>
<evidence type="ECO:0000313" key="11">
    <source>
        <dbReference type="RefSeq" id="XP_011303009.1"/>
    </source>
</evidence>
<dbReference type="OrthoDB" id="9972865at2759"/>
<feature type="compositionally biased region" description="Low complexity" evidence="4">
    <location>
        <begin position="174"/>
        <end position="184"/>
    </location>
</feature>
<feature type="domain" description="NTF2" evidence="6">
    <location>
        <begin position="12"/>
        <end position="132"/>
    </location>
</feature>
<evidence type="ECO:0000256" key="1">
    <source>
        <dbReference type="ARBA" id="ARBA00004210"/>
    </source>
</evidence>
<dbReference type="GO" id="GO:0010494">
    <property type="term" value="C:cytoplasmic stress granule"/>
    <property type="evidence" value="ECO:0007669"/>
    <property type="project" value="UniProtKB-SubCell"/>
</dbReference>
<feature type="compositionally biased region" description="Low complexity" evidence="4">
    <location>
        <begin position="384"/>
        <end position="402"/>
    </location>
</feature>
<dbReference type="InterPro" id="IPR018222">
    <property type="entry name" value="Nuclear_transport_factor_2_euk"/>
</dbReference>
<feature type="compositionally biased region" description="Acidic residues" evidence="4">
    <location>
        <begin position="280"/>
        <end position="294"/>
    </location>
</feature>
<dbReference type="InterPro" id="IPR039539">
    <property type="entry name" value="Ras_GTPase_bind_prot"/>
</dbReference>
<dbReference type="InterPro" id="IPR002075">
    <property type="entry name" value="NTF2_dom"/>
</dbReference>
<dbReference type="GO" id="GO:0005829">
    <property type="term" value="C:cytosol"/>
    <property type="evidence" value="ECO:0007669"/>
    <property type="project" value="TreeGrafter"/>
</dbReference>
<feature type="compositionally biased region" description="Low complexity" evidence="4">
    <location>
        <begin position="196"/>
        <end position="207"/>
    </location>
</feature>
<accession>A0A9R1T4F1</accession>
<feature type="compositionally biased region" description="Polar residues" evidence="4">
    <location>
        <begin position="582"/>
        <end position="593"/>
    </location>
</feature>
<dbReference type="Gene3D" id="3.30.70.330">
    <property type="match status" value="1"/>
</dbReference>
<evidence type="ECO:0000313" key="8">
    <source>
        <dbReference type="EMBL" id="JAG77427.1"/>
    </source>
</evidence>
<dbReference type="PANTHER" id="PTHR10693:SF20">
    <property type="entry name" value="AT27578P"/>
    <property type="match status" value="1"/>
</dbReference>
<reference evidence="11 12" key="2">
    <citation type="submission" date="2025-04" db="UniProtKB">
        <authorList>
            <consortium name="RefSeq"/>
        </authorList>
    </citation>
    <scope>IDENTIFICATION</scope>
    <source>
        <strain evidence="11 12">USDA-PBARC FA_bdor</strain>
        <tissue evidence="11 12">Whole organism</tissue>
    </source>
</reference>
<dbReference type="KEGG" id="fas:105266506"/>
<accession>A0A0C9QV96</accession>
<dbReference type="InterPro" id="IPR035979">
    <property type="entry name" value="RBD_domain_sf"/>
</dbReference>
<reference evidence="7" key="1">
    <citation type="submission" date="2015-01" db="EMBL/GenBank/DDBJ databases">
        <title>Transcriptome Assembly of Fopius arisanus.</title>
        <authorList>
            <person name="Geib S."/>
        </authorList>
    </citation>
    <scope>NUCLEOTIDE SEQUENCE</scope>
</reference>
<feature type="compositionally biased region" description="Low complexity" evidence="4">
    <location>
        <begin position="295"/>
        <end position="304"/>
    </location>
</feature>
<evidence type="ECO:0000259" key="5">
    <source>
        <dbReference type="PROSITE" id="PS50102"/>
    </source>
</evidence>
<dbReference type="EMBL" id="GBYB01007660">
    <property type="protein sequence ID" value="JAG77427.1"/>
    <property type="molecule type" value="Transcribed_RNA"/>
</dbReference>
<evidence type="ECO:0000256" key="2">
    <source>
        <dbReference type="ARBA" id="ARBA00022884"/>
    </source>
</evidence>
<feature type="compositionally biased region" description="Polar residues" evidence="4">
    <location>
        <begin position="257"/>
        <end position="269"/>
    </location>
</feature>
<dbReference type="Proteomes" id="UP000694866">
    <property type="component" value="Unplaced"/>
</dbReference>
<accession>A0A9R1U021</accession>
<gene>
    <name evidence="7" type="primary">G3bp2_0</name>
    <name evidence="9" type="synonym">G3bp2_1</name>
    <name evidence="8" type="synonym">G3bp2_2</name>
    <name evidence="11 12 13" type="synonym">rin</name>
    <name evidence="9" type="ORF">g.35057</name>
    <name evidence="7" type="ORF">g.35060</name>
    <name evidence="8" type="ORF">g.35063</name>
</gene>
<dbReference type="RefSeq" id="XP_011303019.1">
    <property type="nucleotide sequence ID" value="XM_011304717.1"/>
</dbReference>
<dbReference type="RefSeq" id="XP_011303009.1">
    <property type="nucleotide sequence ID" value="XM_011304707.1"/>
</dbReference>
<keyword evidence="2 3" id="KW-0694">RNA-binding</keyword>
<evidence type="ECO:0000256" key="4">
    <source>
        <dbReference type="SAM" id="MobiDB-lite"/>
    </source>
</evidence>
<feature type="compositionally biased region" description="Gly residues" evidence="4">
    <location>
        <begin position="561"/>
        <end position="577"/>
    </location>
</feature>
<accession>A0A9R1T565</accession>
<dbReference type="PROSITE" id="PS50102">
    <property type="entry name" value="RRM"/>
    <property type="match status" value="1"/>
</dbReference>
<dbReference type="EMBL" id="GBYB01007659">
    <property type="protein sequence ID" value="JAG77426.1"/>
    <property type="molecule type" value="Transcribed_RNA"/>
</dbReference>
<name>A0A0C9QV96_9HYME</name>
<dbReference type="RefSeq" id="XP_011303029.1">
    <property type="nucleotide sequence ID" value="XM_011304727.1"/>
</dbReference>
<evidence type="ECO:0000313" key="7">
    <source>
        <dbReference type="EMBL" id="JAG77426.1"/>
    </source>
</evidence>
<feature type="region of interest" description="Disordered" evidence="4">
    <location>
        <begin position="508"/>
        <end position="593"/>
    </location>
</feature>
<protein>
    <submittedName>
        <fullName evidence="7">G3bp2_0 protein</fullName>
    </submittedName>
    <submittedName>
        <fullName evidence="9">G3bp2_1 protein</fullName>
    </submittedName>
    <submittedName>
        <fullName evidence="8">G3bp2_2 protein</fullName>
    </submittedName>
    <submittedName>
        <fullName evidence="11 12">Ras GTPase-activating protein-binding protein 2</fullName>
    </submittedName>
</protein>
<dbReference type="Pfam" id="PF00076">
    <property type="entry name" value="RRM_1"/>
    <property type="match status" value="1"/>
</dbReference>
<dbReference type="InterPro" id="IPR032710">
    <property type="entry name" value="NTF2-like_dom_sf"/>
</dbReference>
<evidence type="ECO:0000313" key="10">
    <source>
        <dbReference type="Proteomes" id="UP000694866"/>
    </source>
</evidence>
<dbReference type="PROSITE" id="PS50177">
    <property type="entry name" value="NTF2_DOMAIN"/>
    <property type="match status" value="1"/>
</dbReference>
<feature type="compositionally biased region" description="Polar residues" evidence="4">
    <location>
        <begin position="325"/>
        <end position="340"/>
    </location>
</feature>
<dbReference type="SMART" id="SM00360">
    <property type="entry name" value="RRM"/>
    <property type="match status" value="1"/>
</dbReference>
<dbReference type="GO" id="GO:1990904">
    <property type="term" value="C:ribonucleoprotein complex"/>
    <property type="evidence" value="ECO:0007669"/>
    <property type="project" value="TreeGrafter"/>
</dbReference>
<dbReference type="GeneID" id="105266506"/>
<dbReference type="FunFam" id="3.10.450.50:FF:000010">
    <property type="entry name" value="Ras GTPase-activating protein-binding protein"/>
    <property type="match status" value="1"/>
</dbReference>
<feature type="compositionally biased region" description="Basic and acidic residues" evidence="4">
    <location>
        <begin position="410"/>
        <end position="419"/>
    </location>
</feature>
<feature type="domain" description="RRM" evidence="5">
    <location>
        <begin position="422"/>
        <end position="513"/>
    </location>
</feature>
<feature type="compositionally biased region" description="Basic and acidic residues" evidence="4">
    <location>
        <begin position="154"/>
        <end position="173"/>
    </location>
</feature>
<evidence type="ECO:0000313" key="12">
    <source>
        <dbReference type="RefSeq" id="XP_011303019.1"/>
    </source>
</evidence>
<dbReference type="SUPFAM" id="SSF54427">
    <property type="entry name" value="NTF2-like"/>
    <property type="match status" value="1"/>
</dbReference>